<organism evidence="2 3">
    <name type="scientific">Sus scrofa</name>
    <name type="common">Pig</name>
    <dbReference type="NCBI Taxonomy" id="9823"/>
    <lineage>
        <taxon>Eukaryota</taxon>
        <taxon>Metazoa</taxon>
        <taxon>Chordata</taxon>
        <taxon>Craniata</taxon>
        <taxon>Vertebrata</taxon>
        <taxon>Euteleostomi</taxon>
        <taxon>Mammalia</taxon>
        <taxon>Eutheria</taxon>
        <taxon>Laurasiatheria</taxon>
        <taxon>Artiodactyla</taxon>
        <taxon>Suina</taxon>
        <taxon>Suidae</taxon>
        <taxon>Sus</taxon>
    </lineage>
</organism>
<reference evidence="2" key="1">
    <citation type="submission" date="2025-08" db="UniProtKB">
        <authorList>
            <consortium name="Ensembl"/>
        </authorList>
    </citation>
    <scope>IDENTIFICATION</scope>
</reference>
<dbReference type="GO" id="GO:0005730">
    <property type="term" value="C:nucleolus"/>
    <property type="evidence" value="ECO:0007669"/>
    <property type="project" value="InterPro"/>
</dbReference>
<dbReference type="PANTHER" id="PTHR46627">
    <property type="entry name" value="AMINOPEPTIDASE O"/>
    <property type="match status" value="1"/>
</dbReference>
<evidence type="ECO:0000313" key="2">
    <source>
        <dbReference type="Ensembl" id="ENSSSCP00015035856.1"/>
    </source>
</evidence>
<proteinExistence type="predicted"/>
<protein>
    <submittedName>
        <fullName evidence="2">Aminopeptidase O (putative)</fullName>
    </submittedName>
</protein>
<dbReference type="InterPro" id="IPR033577">
    <property type="entry name" value="AOPep"/>
</dbReference>
<evidence type="ECO:0000256" key="1">
    <source>
        <dbReference type="SAM" id="MobiDB-lite"/>
    </source>
</evidence>
<feature type="region of interest" description="Disordered" evidence="1">
    <location>
        <begin position="108"/>
        <end position="127"/>
    </location>
</feature>
<evidence type="ECO:0000313" key="3">
    <source>
        <dbReference type="Proteomes" id="UP000694726"/>
    </source>
</evidence>
<dbReference type="AlphaFoldDB" id="A0A8D0PM24"/>
<dbReference type="PANTHER" id="PTHR46627:SF1">
    <property type="entry name" value="AMINOPEPTIDASE O"/>
    <property type="match status" value="1"/>
</dbReference>
<sequence length="416" mass="46149">MALQLDPSRDDLPLMANTSHILVKHYVLDLDVDFESQIIEGTIVLFLESGNRFKKQRSSPEETCRSASNEACRFRTPEPCHIPVTNTRTFSSKVGYNDFVICGKGEKDTSGKDGNHDNQEQASGISSSKYRCDTGNHGSEDFLLVLDCCDLSVLKVEEVDVAAVPGIEKFTRSPKLRNQIVHELVALPADRWREQLDYYARCSQAPGCGELLFDIDTWSLQIRKTGAQTATDFPHAIRIRYRTQPQGRSVTWTSDQSGRLLKLALLCNHANASLHLHNCSGILDRNEARDLLIRRSGCRDILLTFRGCLQECWCLRTCGIPLPLPECFCHHPGGHPASAFCSRVPPGCLPRGPSAADPSLPLSSTLCPGNTPVLQTGCTHRPCQLPKPGDGQPTHRLPLPERLDRNEPSLWDPPLP</sequence>
<dbReference type="GO" id="GO:0070006">
    <property type="term" value="F:metalloaminopeptidase activity"/>
    <property type="evidence" value="ECO:0007669"/>
    <property type="project" value="InterPro"/>
</dbReference>
<accession>A0A8D0PM24</accession>
<dbReference type="Proteomes" id="UP000694726">
    <property type="component" value="Unplaced"/>
</dbReference>
<feature type="compositionally biased region" description="Basic and acidic residues" evidence="1">
    <location>
        <begin position="108"/>
        <end position="119"/>
    </location>
</feature>
<dbReference type="Ensembl" id="ENSSSCT00015087932.1">
    <property type="protein sequence ID" value="ENSSSCP00015035856.1"/>
    <property type="gene ID" value="ENSSSCG00015064829.1"/>
</dbReference>
<dbReference type="SUPFAM" id="SSF63737">
    <property type="entry name" value="Leukotriene A4 hydrolase N-terminal domain"/>
    <property type="match status" value="1"/>
</dbReference>
<dbReference type="InterPro" id="IPR042097">
    <property type="entry name" value="Aminopeptidase_N-like_N_sf"/>
</dbReference>
<name>A0A8D0PM24_PIG</name>
<feature type="compositionally biased region" description="Basic and acidic residues" evidence="1">
    <location>
        <begin position="398"/>
        <end position="407"/>
    </location>
</feature>
<feature type="region of interest" description="Disordered" evidence="1">
    <location>
        <begin position="385"/>
        <end position="416"/>
    </location>
</feature>